<feature type="transmembrane region" description="Helical" evidence="1">
    <location>
        <begin position="21"/>
        <end position="51"/>
    </location>
</feature>
<name>A0A811RYX0_9POAL</name>
<keyword evidence="1" id="KW-0812">Transmembrane</keyword>
<dbReference type="OrthoDB" id="723894at2759"/>
<evidence type="ECO:0000256" key="1">
    <source>
        <dbReference type="SAM" id="Phobius"/>
    </source>
</evidence>
<proteinExistence type="predicted"/>
<feature type="transmembrane region" description="Helical" evidence="1">
    <location>
        <begin position="102"/>
        <end position="126"/>
    </location>
</feature>
<accession>A0A811RYX0</accession>
<feature type="transmembrane region" description="Helical" evidence="1">
    <location>
        <begin position="158"/>
        <end position="177"/>
    </location>
</feature>
<keyword evidence="3" id="KW-1185">Reference proteome</keyword>
<feature type="transmembrane region" description="Helical" evidence="1">
    <location>
        <begin position="71"/>
        <end position="95"/>
    </location>
</feature>
<comment type="caution">
    <text evidence="2">The sequence shown here is derived from an EMBL/GenBank/DDBJ whole genome shotgun (WGS) entry which is preliminary data.</text>
</comment>
<evidence type="ECO:0000313" key="3">
    <source>
        <dbReference type="Proteomes" id="UP000604825"/>
    </source>
</evidence>
<dbReference type="EMBL" id="CAJGYO010000018">
    <property type="protein sequence ID" value="CAD6335222.1"/>
    <property type="molecule type" value="Genomic_DNA"/>
</dbReference>
<sequence>MVRRRSREGGRGRSLSLSLGWPACCLGFLLKLLAFLQAFAAVSALLYAAWMLSRWARHHQLHLSDLLSPDLWFPSLVMAAGLIYCLLLLAGYLAAEINTGCCLCFYTIPAMAMMLLEAALAAHLALNQHWIQDLPEDRTGELHNLLSFIHNNLDLCKWAALAIFATQALSLLLAMILRAMLSARTVDYDSDEDFVVIRRPLLVAQAPAPYLPTTVDTRGACPDLWSSTMRHKYGLNTSDYTYNTLDANAAPPQ</sequence>
<dbReference type="Proteomes" id="UP000604825">
    <property type="component" value="Unassembled WGS sequence"/>
</dbReference>
<keyword evidence="1" id="KW-0472">Membrane</keyword>
<gene>
    <name evidence="2" type="ORF">NCGR_LOCUS59320</name>
</gene>
<organism evidence="2 3">
    <name type="scientific">Miscanthus lutarioriparius</name>
    <dbReference type="NCBI Taxonomy" id="422564"/>
    <lineage>
        <taxon>Eukaryota</taxon>
        <taxon>Viridiplantae</taxon>
        <taxon>Streptophyta</taxon>
        <taxon>Embryophyta</taxon>
        <taxon>Tracheophyta</taxon>
        <taxon>Spermatophyta</taxon>
        <taxon>Magnoliopsida</taxon>
        <taxon>Liliopsida</taxon>
        <taxon>Poales</taxon>
        <taxon>Poaceae</taxon>
        <taxon>PACMAD clade</taxon>
        <taxon>Panicoideae</taxon>
        <taxon>Andropogonodae</taxon>
        <taxon>Andropogoneae</taxon>
        <taxon>Saccharinae</taxon>
        <taxon>Miscanthus</taxon>
    </lineage>
</organism>
<dbReference type="AlphaFoldDB" id="A0A811RYX0"/>
<evidence type="ECO:0008006" key="4">
    <source>
        <dbReference type="Google" id="ProtNLM"/>
    </source>
</evidence>
<keyword evidence="1" id="KW-1133">Transmembrane helix</keyword>
<reference evidence="2" key="1">
    <citation type="submission" date="2020-10" db="EMBL/GenBank/DDBJ databases">
        <authorList>
            <person name="Han B."/>
            <person name="Lu T."/>
            <person name="Zhao Q."/>
            <person name="Huang X."/>
            <person name="Zhao Y."/>
        </authorList>
    </citation>
    <scope>NUCLEOTIDE SEQUENCE</scope>
</reference>
<evidence type="ECO:0000313" key="2">
    <source>
        <dbReference type="EMBL" id="CAD6335222.1"/>
    </source>
</evidence>
<protein>
    <recommendedName>
        <fullName evidence="4">Tetraspanin-18</fullName>
    </recommendedName>
</protein>